<dbReference type="EMBL" id="CAJNOQ010067820">
    <property type="protein sequence ID" value="CAF1682601.1"/>
    <property type="molecule type" value="Genomic_DNA"/>
</dbReference>
<evidence type="ECO:0000313" key="2">
    <source>
        <dbReference type="EMBL" id="CAF4690252.1"/>
    </source>
</evidence>
<sequence length="123" mass="13981">TMVNSENYMDEASGINEMACGINELIYGILSSLKDVKLLGWLYTIAENETFWLLMKNRINNLFNKTYEDTIWSLISDITLDLKERHIVLIKKLPVVDEQVPLKPTIEQPGVMMTTTVATTNGN</sequence>
<dbReference type="AlphaFoldDB" id="A0A816H118"/>
<keyword evidence="3" id="KW-1185">Reference proteome</keyword>
<name>A0A816H118_9BILA</name>
<reference evidence="1" key="1">
    <citation type="submission" date="2021-02" db="EMBL/GenBank/DDBJ databases">
        <authorList>
            <person name="Nowell W R."/>
        </authorList>
    </citation>
    <scope>NUCLEOTIDE SEQUENCE</scope>
</reference>
<accession>A0A816H118</accession>
<dbReference type="Proteomes" id="UP000681722">
    <property type="component" value="Unassembled WGS sequence"/>
</dbReference>
<protein>
    <submittedName>
        <fullName evidence="1">Uncharacterized protein</fullName>
    </submittedName>
</protein>
<feature type="non-terminal residue" evidence="1">
    <location>
        <position position="1"/>
    </location>
</feature>
<feature type="non-terminal residue" evidence="1">
    <location>
        <position position="123"/>
    </location>
</feature>
<comment type="caution">
    <text evidence="1">The sequence shown here is derived from an EMBL/GenBank/DDBJ whole genome shotgun (WGS) entry which is preliminary data.</text>
</comment>
<evidence type="ECO:0000313" key="1">
    <source>
        <dbReference type="EMBL" id="CAF1682601.1"/>
    </source>
</evidence>
<dbReference type="EMBL" id="CAJOBC010157775">
    <property type="protein sequence ID" value="CAF4690252.1"/>
    <property type="molecule type" value="Genomic_DNA"/>
</dbReference>
<organism evidence="1 3">
    <name type="scientific">Didymodactylos carnosus</name>
    <dbReference type="NCBI Taxonomy" id="1234261"/>
    <lineage>
        <taxon>Eukaryota</taxon>
        <taxon>Metazoa</taxon>
        <taxon>Spiralia</taxon>
        <taxon>Gnathifera</taxon>
        <taxon>Rotifera</taxon>
        <taxon>Eurotatoria</taxon>
        <taxon>Bdelloidea</taxon>
        <taxon>Philodinida</taxon>
        <taxon>Philodinidae</taxon>
        <taxon>Didymodactylos</taxon>
    </lineage>
</organism>
<evidence type="ECO:0000313" key="3">
    <source>
        <dbReference type="Proteomes" id="UP000663829"/>
    </source>
</evidence>
<proteinExistence type="predicted"/>
<gene>
    <name evidence="1" type="ORF">GPM918_LOCUS46642</name>
    <name evidence="2" type="ORF">SRO942_LOCUS51234</name>
</gene>
<dbReference type="Proteomes" id="UP000663829">
    <property type="component" value="Unassembled WGS sequence"/>
</dbReference>